<evidence type="ECO:0000259" key="1">
    <source>
        <dbReference type="PROSITE" id="PS51186"/>
    </source>
</evidence>
<dbReference type="PROSITE" id="PS51186">
    <property type="entry name" value="GNAT"/>
    <property type="match status" value="1"/>
</dbReference>
<dbReference type="PANTHER" id="PTHR43451:SF1">
    <property type="entry name" value="ACETYLTRANSFERASE"/>
    <property type="match status" value="1"/>
</dbReference>
<dbReference type="Gene3D" id="3.40.630.30">
    <property type="match status" value="1"/>
</dbReference>
<dbReference type="InterPro" id="IPR052564">
    <property type="entry name" value="N-acetyltrans/Recomb-assoc"/>
</dbReference>
<protein>
    <submittedName>
        <fullName evidence="2">GNAT family N-acetyltransferase</fullName>
    </submittedName>
</protein>
<dbReference type="GO" id="GO:0016747">
    <property type="term" value="F:acyltransferase activity, transferring groups other than amino-acyl groups"/>
    <property type="evidence" value="ECO:0007669"/>
    <property type="project" value="InterPro"/>
</dbReference>
<dbReference type="AlphaFoldDB" id="A0A9X1ZPL7"/>
<dbReference type="Proteomes" id="UP001139333">
    <property type="component" value="Unassembled WGS sequence"/>
</dbReference>
<comment type="caution">
    <text evidence="2">The sequence shown here is derived from an EMBL/GenBank/DDBJ whole genome shotgun (WGS) entry which is preliminary data.</text>
</comment>
<reference evidence="2" key="1">
    <citation type="submission" date="2022-01" db="EMBL/GenBank/DDBJ databases">
        <title>Whole genome-based taxonomy of the Shewanellaceae.</title>
        <authorList>
            <person name="Martin-Rodriguez A.J."/>
        </authorList>
    </citation>
    <scope>NUCLEOTIDE SEQUENCE</scope>
    <source>
        <strain evidence="2">DSM 16422</strain>
    </source>
</reference>
<dbReference type="SUPFAM" id="SSF55729">
    <property type="entry name" value="Acyl-CoA N-acyltransferases (Nat)"/>
    <property type="match status" value="1"/>
</dbReference>
<evidence type="ECO:0000313" key="3">
    <source>
        <dbReference type="Proteomes" id="UP001139333"/>
    </source>
</evidence>
<dbReference type="RefSeq" id="WP_248994448.1">
    <property type="nucleotide sequence ID" value="NZ_JAKIKP010000002.1"/>
</dbReference>
<dbReference type="Pfam" id="PF00583">
    <property type="entry name" value="Acetyltransf_1"/>
    <property type="match status" value="1"/>
</dbReference>
<accession>A0A9X1ZPL7</accession>
<dbReference type="InterPro" id="IPR016181">
    <property type="entry name" value="Acyl_CoA_acyltransferase"/>
</dbReference>
<dbReference type="CDD" id="cd04301">
    <property type="entry name" value="NAT_SF"/>
    <property type="match status" value="1"/>
</dbReference>
<sequence length="168" mass="19349">MTGLPVKVIEFHPIHAKEISQLFHLAVQAINHPRYNQAKKDAWSAKPRSQKHWQLKYKRHKAWVAQDHAHNIIGFIGLETDFTHQGYINALYVHPNYQHQGVASQLLTSVTQWAKQQQYPQLSVDASYLSKPLFEKHGFKNQRSIIQITKQQSLAAFTLSKTLAAFVQ</sequence>
<dbReference type="InterPro" id="IPR000182">
    <property type="entry name" value="GNAT_dom"/>
</dbReference>
<feature type="domain" description="N-acetyltransferase" evidence="1">
    <location>
        <begin position="9"/>
        <end position="164"/>
    </location>
</feature>
<dbReference type="PANTHER" id="PTHR43451">
    <property type="entry name" value="ACETYLTRANSFERASE (GNAT) FAMILY PROTEIN"/>
    <property type="match status" value="1"/>
</dbReference>
<evidence type="ECO:0000313" key="2">
    <source>
        <dbReference type="EMBL" id="MCL1141763.1"/>
    </source>
</evidence>
<keyword evidence="3" id="KW-1185">Reference proteome</keyword>
<name>A0A9X1ZPL7_9GAMM</name>
<organism evidence="2 3">
    <name type="scientific">Shewanella gaetbuli</name>
    <dbReference type="NCBI Taxonomy" id="220752"/>
    <lineage>
        <taxon>Bacteria</taxon>
        <taxon>Pseudomonadati</taxon>
        <taxon>Pseudomonadota</taxon>
        <taxon>Gammaproteobacteria</taxon>
        <taxon>Alteromonadales</taxon>
        <taxon>Shewanellaceae</taxon>
        <taxon>Shewanella</taxon>
    </lineage>
</organism>
<gene>
    <name evidence="2" type="ORF">L2672_03465</name>
</gene>
<proteinExistence type="predicted"/>
<dbReference type="EMBL" id="JAKIKP010000002">
    <property type="protein sequence ID" value="MCL1141763.1"/>
    <property type="molecule type" value="Genomic_DNA"/>
</dbReference>